<evidence type="ECO:0000313" key="2">
    <source>
        <dbReference type="EMBL" id="GAA2376475.1"/>
    </source>
</evidence>
<evidence type="ECO:0000256" key="1">
    <source>
        <dbReference type="SAM" id="MobiDB-lite"/>
    </source>
</evidence>
<feature type="compositionally biased region" description="Basic residues" evidence="1">
    <location>
        <begin position="65"/>
        <end position="78"/>
    </location>
</feature>
<feature type="compositionally biased region" description="Basic and acidic residues" evidence="1">
    <location>
        <begin position="7"/>
        <end position="17"/>
    </location>
</feature>
<accession>A0ABP5UEC1</accession>
<feature type="region of interest" description="Disordered" evidence="1">
    <location>
        <begin position="47"/>
        <end position="78"/>
    </location>
</feature>
<dbReference type="RefSeq" id="WP_344617917.1">
    <property type="nucleotide sequence ID" value="NZ_BAAARV010000080.1"/>
</dbReference>
<dbReference type="EMBL" id="BAAARV010000080">
    <property type="protein sequence ID" value="GAA2376475.1"/>
    <property type="molecule type" value="Genomic_DNA"/>
</dbReference>
<evidence type="ECO:0000313" key="3">
    <source>
        <dbReference type="Proteomes" id="UP001501444"/>
    </source>
</evidence>
<name>A0ABP5UEC1_9ACTN</name>
<gene>
    <name evidence="2" type="ORF">GCM10010170_080600</name>
</gene>
<dbReference type="Proteomes" id="UP001501444">
    <property type="component" value="Unassembled WGS sequence"/>
</dbReference>
<organism evidence="2 3">
    <name type="scientific">Dactylosporangium salmoneum</name>
    <dbReference type="NCBI Taxonomy" id="53361"/>
    <lineage>
        <taxon>Bacteria</taxon>
        <taxon>Bacillati</taxon>
        <taxon>Actinomycetota</taxon>
        <taxon>Actinomycetes</taxon>
        <taxon>Micromonosporales</taxon>
        <taxon>Micromonosporaceae</taxon>
        <taxon>Dactylosporangium</taxon>
    </lineage>
</organism>
<keyword evidence="3" id="KW-1185">Reference proteome</keyword>
<comment type="caution">
    <text evidence="2">The sequence shown here is derived from an EMBL/GenBank/DDBJ whole genome shotgun (WGS) entry which is preliminary data.</text>
</comment>
<protein>
    <submittedName>
        <fullName evidence="2">Uncharacterized protein</fullName>
    </submittedName>
</protein>
<proteinExistence type="predicted"/>
<feature type="region of interest" description="Disordered" evidence="1">
    <location>
        <begin position="1"/>
        <end position="25"/>
    </location>
</feature>
<sequence length="78" mass="8811">MPSSRVDPVDGQHRDAADGLCTSSRSTPITCTKGDIEAIQDNRLRRPADQIPQTGLPDRVELGPHLRHHRRTHLRLKR</sequence>
<reference evidence="3" key="1">
    <citation type="journal article" date="2019" name="Int. J. Syst. Evol. Microbiol.">
        <title>The Global Catalogue of Microorganisms (GCM) 10K type strain sequencing project: providing services to taxonomists for standard genome sequencing and annotation.</title>
        <authorList>
            <consortium name="The Broad Institute Genomics Platform"/>
            <consortium name="The Broad Institute Genome Sequencing Center for Infectious Disease"/>
            <person name="Wu L."/>
            <person name="Ma J."/>
        </authorList>
    </citation>
    <scope>NUCLEOTIDE SEQUENCE [LARGE SCALE GENOMIC DNA]</scope>
    <source>
        <strain evidence="3">JCM 3272</strain>
    </source>
</reference>